<keyword evidence="4" id="KW-1185">Reference proteome</keyword>
<dbReference type="InterPro" id="IPR015942">
    <property type="entry name" value="Asp/Glu/hydantoin_racemase"/>
</dbReference>
<dbReference type="InterPro" id="IPR004380">
    <property type="entry name" value="Asp_race"/>
</dbReference>
<evidence type="ECO:0000256" key="1">
    <source>
        <dbReference type="ARBA" id="ARBA00007847"/>
    </source>
</evidence>
<gene>
    <name evidence="3" type="ORF">M8523_06495</name>
</gene>
<dbReference type="RefSeq" id="WP_282584032.1">
    <property type="nucleotide sequence ID" value="NZ_JAMOIM010000003.1"/>
</dbReference>
<dbReference type="Pfam" id="PF01177">
    <property type="entry name" value="Asp_Glu_race"/>
    <property type="match status" value="1"/>
</dbReference>
<dbReference type="PANTHER" id="PTHR21198:SF7">
    <property type="entry name" value="ASPARTATE-GLUTAMATE RACEMASE FAMILY"/>
    <property type="match status" value="1"/>
</dbReference>
<dbReference type="AlphaFoldDB" id="A0AA42CLU1"/>
<dbReference type="SUPFAM" id="SSF53681">
    <property type="entry name" value="Aspartate/glutamate racemase"/>
    <property type="match status" value="2"/>
</dbReference>
<accession>A0AA42CLU1</accession>
<dbReference type="Proteomes" id="UP001165667">
    <property type="component" value="Unassembled WGS sequence"/>
</dbReference>
<reference evidence="3" key="1">
    <citation type="submission" date="2022-05" db="EMBL/GenBank/DDBJ databases">
        <authorList>
            <person name="Pankratov T."/>
        </authorList>
    </citation>
    <scope>NUCLEOTIDE SEQUENCE</scope>
    <source>
        <strain evidence="3">BP6-180914</strain>
    </source>
</reference>
<dbReference type="GO" id="GO:0047661">
    <property type="term" value="F:amino-acid racemase activity"/>
    <property type="evidence" value="ECO:0007669"/>
    <property type="project" value="InterPro"/>
</dbReference>
<dbReference type="InterPro" id="IPR033134">
    <property type="entry name" value="Asp/Glu_racemase_AS_2"/>
</dbReference>
<dbReference type="NCBIfam" id="TIGR00035">
    <property type="entry name" value="asp_race"/>
    <property type="match status" value="1"/>
</dbReference>
<dbReference type="EMBL" id="JAMOIM010000003">
    <property type="protein sequence ID" value="MCW6507670.1"/>
    <property type="molecule type" value="Genomic_DNA"/>
</dbReference>
<keyword evidence="2 3" id="KW-0413">Isomerase</keyword>
<protein>
    <submittedName>
        <fullName evidence="3">Amino acid racemase</fullName>
        <ecNumber evidence="3">5.1.1.-</ecNumber>
    </submittedName>
</protein>
<evidence type="ECO:0000313" key="3">
    <source>
        <dbReference type="EMBL" id="MCW6507670.1"/>
    </source>
</evidence>
<sequence>MNTIGLIGGTSWESTAVYYRLLNEGVRTRVGGLASARIVLTSLDFAPLAAAMAADRWDHVSAALATAARQLAAAGADCIALCTNTMHKVAGPLAAATTLPLVNIMDVTGGALAARGAKRPLLLATRYTMEHDFYRNHLGAGFGVDALVPDKAARDALQAIIFDELCQGHVTPAAKAVVLAMIDAADRDGCDAIIFGCTEIGLLISQVDTSRPVFDTTALHCDALLDFALSSSRTKTSDAS</sequence>
<evidence type="ECO:0000256" key="2">
    <source>
        <dbReference type="ARBA" id="ARBA00023235"/>
    </source>
</evidence>
<dbReference type="InterPro" id="IPR001920">
    <property type="entry name" value="Asp/Glu_race"/>
</dbReference>
<comment type="caution">
    <text evidence="3">The sequence shown here is derived from an EMBL/GenBank/DDBJ whole genome shotgun (WGS) entry which is preliminary data.</text>
</comment>
<dbReference type="PROSITE" id="PS00924">
    <property type="entry name" value="ASP_GLU_RACEMASE_2"/>
    <property type="match status" value="1"/>
</dbReference>
<dbReference type="Gene3D" id="3.40.50.1860">
    <property type="match status" value="2"/>
</dbReference>
<evidence type="ECO:0000313" key="4">
    <source>
        <dbReference type="Proteomes" id="UP001165667"/>
    </source>
</evidence>
<dbReference type="EC" id="5.1.1.-" evidence="3"/>
<dbReference type="PANTHER" id="PTHR21198">
    <property type="entry name" value="GLUTAMATE RACEMASE"/>
    <property type="match status" value="1"/>
</dbReference>
<name>A0AA42CLU1_9HYPH</name>
<organism evidence="3 4">
    <name type="scientific">Lichenifustis flavocetrariae</name>
    <dbReference type="NCBI Taxonomy" id="2949735"/>
    <lineage>
        <taxon>Bacteria</taxon>
        <taxon>Pseudomonadati</taxon>
        <taxon>Pseudomonadota</taxon>
        <taxon>Alphaproteobacteria</taxon>
        <taxon>Hyphomicrobiales</taxon>
        <taxon>Lichenihabitantaceae</taxon>
        <taxon>Lichenifustis</taxon>
    </lineage>
</organism>
<proteinExistence type="inferred from homology"/>
<comment type="similarity">
    <text evidence="1">Belongs to the aspartate/glutamate racemases family.</text>
</comment>